<dbReference type="EMBL" id="WWBZ02000001">
    <property type="protein sequence ID" value="KAF4313210.1"/>
    <property type="molecule type" value="Genomic_DNA"/>
</dbReference>
<dbReference type="GO" id="GO:0070813">
    <property type="term" value="P:hydrogen sulfide metabolic process"/>
    <property type="evidence" value="ECO:0007669"/>
    <property type="project" value="TreeGrafter"/>
</dbReference>
<dbReference type="GO" id="GO:0006749">
    <property type="term" value="P:glutathione metabolic process"/>
    <property type="evidence" value="ECO:0007669"/>
    <property type="project" value="InterPro"/>
</dbReference>
<evidence type="ECO:0000313" key="2">
    <source>
        <dbReference type="EMBL" id="KAF4313210.1"/>
    </source>
</evidence>
<name>A0A8H4N8M7_9PEZI</name>
<evidence type="ECO:0000259" key="1">
    <source>
        <dbReference type="SMART" id="SM00849"/>
    </source>
</evidence>
<dbReference type="OrthoDB" id="449487at2759"/>
<dbReference type="SMART" id="SM00849">
    <property type="entry name" value="Lactamase_B"/>
    <property type="match status" value="1"/>
</dbReference>
<dbReference type="GO" id="GO:0050313">
    <property type="term" value="F:sulfur dioxygenase activity"/>
    <property type="evidence" value="ECO:0007669"/>
    <property type="project" value="InterPro"/>
</dbReference>
<dbReference type="AlphaFoldDB" id="A0A8H4N8M7"/>
<dbReference type="SUPFAM" id="SSF56281">
    <property type="entry name" value="Metallo-hydrolase/oxidoreductase"/>
    <property type="match status" value="1"/>
</dbReference>
<dbReference type="CDD" id="cd07724">
    <property type="entry name" value="POD-like_MBL-fold"/>
    <property type="match status" value="1"/>
</dbReference>
<keyword evidence="3" id="KW-1185">Reference proteome</keyword>
<accession>A0A8H4N8M7</accession>
<dbReference type="Pfam" id="PF00753">
    <property type="entry name" value="Lactamase_B"/>
    <property type="match status" value="1"/>
</dbReference>
<organism evidence="2 3">
    <name type="scientific">Botryosphaeria dothidea</name>
    <dbReference type="NCBI Taxonomy" id="55169"/>
    <lineage>
        <taxon>Eukaryota</taxon>
        <taxon>Fungi</taxon>
        <taxon>Dikarya</taxon>
        <taxon>Ascomycota</taxon>
        <taxon>Pezizomycotina</taxon>
        <taxon>Dothideomycetes</taxon>
        <taxon>Dothideomycetes incertae sedis</taxon>
        <taxon>Botryosphaeriales</taxon>
        <taxon>Botryosphaeriaceae</taxon>
        <taxon>Botryosphaeria</taxon>
    </lineage>
</organism>
<proteinExistence type="predicted"/>
<feature type="domain" description="Metallo-beta-lactamase" evidence="1">
    <location>
        <begin position="26"/>
        <end position="220"/>
    </location>
</feature>
<dbReference type="InterPro" id="IPR036866">
    <property type="entry name" value="RibonucZ/Hydroxyglut_hydro"/>
</dbReference>
<comment type="caution">
    <text evidence="2">The sequence shown here is derived from an EMBL/GenBank/DDBJ whole genome shotgun (WGS) entry which is preliminary data.</text>
</comment>
<protein>
    <submittedName>
        <fullName evidence="2">Metallo-beta-lactamase domain protein</fullName>
    </submittedName>
</protein>
<evidence type="ECO:0000313" key="3">
    <source>
        <dbReference type="Proteomes" id="UP000572817"/>
    </source>
</evidence>
<reference evidence="2" key="1">
    <citation type="submission" date="2020-04" db="EMBL/GenBank/DDBJ databases">
        <title>Genome Assembly and Annotation of Botryosphaeria dothidea sdau 11-99, a Latent Pathogen of Apple Fruit Ring Rot in China.</title>
        <authorList>
            <person name="Yu C."/>
            <person name="Diao Y."/>
            <person name="Lu Q."/>
            <person name="Zhao J."/>
            <person name="Cui S."/>
            <person name="Peng C."/>
            <person name="He B."/>
            <person name="Liu H."/>
        </authorList>
    </citation>
    <scope>NUCLEOTIDE SEQUENCE [LARGE SCALE GENOMIC DNA]</scope>
    <source>
        <strain evidence="2">Sdau11-99</strain>
    </source>
</reference>
<gene>
    <name evidence="2" type="ORF">GTA08_BOTSDO01208</name>
</gene>
<dbReference type="InterPro" id="IPR044528">
    <property type="entry name" value="POD-like_MBL-fold"/>
</dbReference>
<dbReference type="InterPro" id="IPR051682">
    <property type="entry name" value="Mito_Persulfide_Diox"/>
</dbReference>
<sequence>MTTSASAMMSSKLQPIIHTHFERVTGTWQYIVADPSSNHAVVIDPVLDFDPTKNAILTTSADLLLSSVAENGYTVDRILETHAHADHITAAHYLRTQLGMKQSSVPQVCIGEGISSVQALFAKKYGLPENEWRNSFDHTFADGEKFRIGALEAQVVHLPGHTPDHVGYLVGDNVFCGDSIFNPDIGSARTDFPQGSASSLWQSMCKLLSLPPHYRLYTGHDYPPKDRVHDGTEGQPRPFATVEEHRQNNKHVKDGTSEEDFVSWRTERDASLANPRLIHQSLQFNIRAGRPPTISPDGTRVLHMPLDVPEHVF</sequence>
<dbReference type="PANTHER" id="PTHR43084">
    <property type="entry name" value="PERSULFIDE DIOXYGENASE ETHE1"/>
    <property type="match status" value="1"/>
</dbReference>
<dbReference type="PANTHER" id="PTHR43084:SF8">
    <property type="entry name" value="METALLO-BETA-LACTAMASE SUPERFAMILY PROTEIN"/>
    <property type="match status" value="1"/>
</dbReference>
<dbReference type="Gene3D" id="3.60.15.10">
    <property type="entry name" value="Ribonuclease Z/Hydroxyacylglutathione hydrolase-like"/>
    <property type="match status" value="1"/>
</dbReference>
<dbReference type="Proteomes" id="UP000572817">
    <property type="component" value="Unassembled WGS sequence"/>
</dbReference>
<dbReference type="InterPro" id="IPR001279">
    <property type="entry name" value="Metallo-B-lactamas"/>
</dbReference>